<comment type="subcellular location">
    <subcellularLocation>
        <location evidence="1">Nucleus</location>
    </subcellularLocation>
</comment>
<protein>
    <recommendedName>
        <fullName evidence="7">MBD domain-containing protein</fullName>
    </recommendedName>
</protein>
<dbReference type="PANTHER" id="PTHR34067:SF20">
    <property type="entry name" value="OS08G0206700 PROTEIN"/>
    <property type="match status" value="1"/>
</dbReference>
<evidence type="ECO:0000256" key="4">
    <source>
        <dbReference type="ARBA" id="ARBA00023163"/>
    </source>
</evidence>
<evidence type="ECO:0000256" key="3">
    <source>
        <dbReference type="ARBA" id="ARBA00023125"/>
    </source>
</evidence>
<reference evidence="8" key="1">
    <citation type="journal article" date="2016" name="Nat. Genet.">
        <title>A high-quality carrot genome assembly provides new insights into carotenoid accumulation and asterid genome evolution.</title>
        <authorList>
            <person name="Iorizzo M."/>
            <person name="Ellison S."/>
            <person name="Senalik D."/>
            <person name="Zeng P."/>
            <person name="Satapoomin P."/>
            <person name="Huang J."/>
            <person name="Bowman M."/>
            <person name="Iovene M."/>
            <person name="Sanseverino W."/>
            <person name="Cavagnaro P."/>
            <person name="Yildiz M."/>
            <person name="Macko-Podgorni A."/>
            <person name="Moranska E."/>
            <person name="Grzebelus E."/>
            <person name="Grzebelus D."/>
            <person name="Ashrafi H."/>
            <person name="Zheng Z."/>
            <person name="Cheng S."/>
            <person name="Spooner D."/>
            <person name="Van Deynze A."/>
            <person name="Simon P."/>
        </authorList>
    </citation>
    <scope>NUCLEOTIDE SEQUENCE [LARGE SCALE GENOMIC DNA]</scope>
    <source>
        <tissue evidence="8">Leaf</tissue>
    </source>
</reference>
<feature type="region of interest" description="Disordered" evidence="6">
    <location>
        <begin position="611"/>
        <end position="703"/>
    </location>
</feature>
<dbReference type="Gene3D" id="3.30.890.10">
    <property type="entry name" value="Methyl-cpg-binding Protein 2, Chain A"/>
    <property type="match status" value="5"/>
</dbReference>
<keyword evidence="5" id="KW-0539">Nucleus</keyword>
<name>A0A166FB47_DAUCS</name>
<dbReference type="GO" id="GO:0005634">
    <property type="term" value="C:nucleus"/>
    <property type="evidence" value="ECO:0007669"/>
    <property type="project" value="UniProtKB-SubCell"/>
</dbReference>
<dbReference type="GO" id="GO:0003677">
    <property type="term" value="F:DNA binding"/>
    <property type="evidence" value="ECO:0007669"/>
    <property type="project" value="UniProtKB-KW"/>
</dbReference>
<feature type="region of interest" description="Disordered" evidence="6">
    <location>
        <begin position="491"/>
        <end position="572"/>
    </location>
</feature>
<dbReference type="STRING" id="79200.A0A166FB47"/>
<evidence type="ECO:0000313" key="8">
    <source>
        <dbReference type="EMBL" id="KZN07576.1"/>
    </source>
</evidence>
<dbReference type="Gramene" id="KZN07576">
    <property type="protein sequence ID" value="KZN07576"/>
    <property type="gene ID" value="DCAR_008413"/>
</dbReference>
<feature type="compositionally biased region" description="Basic and acidic residues" evidence="6">
    <location>
        <begin position="611"/>
        <end position="625"/>
    </location>
</feature>
<evidence type="ECO:0000256" key="5">
    <source>
        <dbReference type="ARBA" id="ARBA00023242"/>
    </source>
</evidence>
<evidence type="ECO:0000259" key="7">
    <source>
        <dbReference type="PROSITE" id="PS50982"/>
    </source>
</evidence>
<dbReference type="KEGG" id="dcr:108209063"/>
<dbReference type="PANTHER" id="PTHR34067">
    <property type="entry name" value="OS04G0193200 PROTEIN"/>
    <property type="match status" value="1"/>
</dbReference>
<feature type="compositionally biased region" description="Polar residues" evidence="6">
    <location>
        <begin position="647"/>
        <end position="662"/>
    </location>
</feature>
<feature type="region of interest" description="Disordered" evidence="6">
    <location>
        <begin position="746"/>
        <end position="781"/>
    </location>
</feature>
<proteinExistence type="predicted"/>
<accession>A0A166FB47</accession>
<dbReference type="PROSITE" id="PS50982">
    <property type="entry name" value="MBD"/>
    <property type="match status" value="5"/>
</dbReference>
<feature type="region of interest" description="Disordered" evidence="6">
    <location>
        <begin position="160"/>
        <end position="203"/>
    </location>
</feature>
<keyword evidence="3" id="KW-0238">DNA-binding</keyword>
<dbReference type="EMBL" id="LNRQ01000002">
    <property type="protein sequence ID" value="KZN07576.1"/>
    <property type="molecule type" value="Genomic_DNA"/>
</dbReference>
<feature type="domain" description="MBD" evidence="7">
    <location>
        <begin position="1"/>
        <end position="71"/>
    </location>
</feature>
<organism evidence="8">
    <name type="scientific">Daucus carota subsp. sativus</name>
    <name type="common">Carrot</name>
    <dbReference type="NCBI Taxonomy" id="79200"/>
    <lineage>
        <taxon>Eukaryota</taxon>
        <taxon>Viridiplantae</taxon>
        <taxon>Streptophyta</taxon>
        <taxon>Embryophyta</taxon>
        <taxon>Tracheophyta</taxon>
        <taxon>Spermatophyta</taxon>
        <taxon>Magnoliopsida</taxon>
        <taxon>eudicotyledons</taxon>
        <taxon>Gunneridae</taxon>
        <taxon>Pentapetalae</taxon>
        <taxon>asterids</taxon>
        <taxon>campanulids</taxon>
        <taxon>Apiales</taxon>
        <taxon>Apiaceae</taxon>
        <taxon>Apioideae</taxon>
        <taxon>Scandiceae</taxon>
        <taxon>Daucinae</taxon>
        <taxon>Daucus</taxon>
        <taxon>Daucus sect. Daucus</taxon>
    </lineage>
</organism>
<dbReference type="Pfam" id="PF01429">
    <property type="entry name" value="MBD"/>
    <property type="match status" value="4"/>
</dbReference>
<keyword evidence="2" id="KW-0805">Transcription regulation</keyword>
<feature type="region of interest" description="Disordered" evidence="6">
    <location>
        <begin position="373"/>
        <end position="430"/>
    </location>
</feature>
<feature type="compositionally biased region" description="Basic and acidic residues" evidence="6">
    <location>
        <begin position="757"/>
        <end position="771"/>
    </location>
</feature>
<dbReference type="InterPro" id="IPR038945">
    <property type="entry name" value="MBD13-like"/>
</dbReference>
<comment type="caution">
    <text evidence="8">The sequence shown here is derived from an EMBL/GenBank/DDBJ whole genome shotgun (WGS) entry which is preliminary data.</text>
</comment>
<evidence type="ECO:0000256" key="1">
    <source>
        <dbReference type="ARBA" id="ARBA00004123"/>
    </source>
</evidence>
<keyword evidence="4" id="KW-0804">Transcription</keyword>
<dbReference type="OrthoDB" id="10072024at2759"/>
<feature type="domain" description="MBD" evidence="7">
    <location>
        <begin position="179"/>
        <end position="248"/>
    </location>
</feature>
<feature type="compositionally biased region" description="Basic and acidic residues" evidence="6">
    <location>
        <begin position="161"/>
        <end position="183"/>
    </location>
</feature>
<feature type="domain" description="MBD" evidence="7">
    <location>
        <begin position="79"/>
        <end position="152"/>
    </location>
</feature>
<feature type="domain" description="MBD" evidence="7">
    <location>
        <begin position="299"/>
        <end position="372"/>
    </location>
</feature>
<feature type="domain" description="MBD" evidence="7">
    <location>
        <begin position="420"/>
        <end position="497"/>
    </location>
</feature>
<dbReference type="InterPro" id="IPR016177">
    <property type="entry name" value="DNA-bd_dom_sf"/>
</dbReference>
<dbReference type="OMA" id="PKNWLME"/>
<evidence type="ECO:0000256" key="6">
    <source>
        <dbReference type="SAM" id="MobiDB-lite"/>
    </source>
</evidence>
<gene>
    <name evidence="8" type="ORF">DCAR_008413</name>
</gene>
<sequence>MSSGQSPDWLPAGWNIRSKSNDYGKKIKFYVDPATGRKFYSKAQVEQYLEKTKTETVSESVPEVAIVPAVAICTPTNAVKNTNESTDWLPDGWIVEERARNSGATAGSKFKVYTDPKSGHKFYSKPEVLRYLAKTGGSTTPLLDINVVNKVSSTVVQTKQTNEEMKQTNEEIKQRKEEKKETNESPEWLPQGWSVESKTGDCGKRRKVYTDPTSGLKFYSKPQVSRYLEKINGNSSLQIVISSNSSPRIVTGSANDLCIDQSTESGPLLKPDVSPNHQVNKSKFDEKKLNGGNDLINSGTFERVIDEKFPAGWVKEIRMRKTSDKHKDQFYIDPVSGYMFRSKVDALRFVETGDIKMCKCRPMKRDISDLNLISKSTPNDLDQSRGGRNFSKSDFSEEHKTNQSNISEDPSVVKGSMSNDTFRKNSSEEIPPGWKIEYKTRKMANRIVKDPYYLDPVSGYEFRSKPDVLRYLDTGDINSCKIKPKKRDVNDLKTEENTFPSSAEAKKSGTTTKRQSPGEIMDNTIVSKSVVSPEAGRSRSRRKSVSVPKMDLSSPMMQSSQKISEPMNKESKGEETEIVNLSTANDIILSVINDIFNDDEVLESERIMQETESAIKSRKETESAIKSKKKRVLNPPLRSSKRLAGVNLNNTGKSSLGESSQALAGGDDETKADPLSHINASPREVPQQLKTPTEGEVADPTFISNENILSYGLNGSGEKPVDQSVTENQIGKQVTEKLGNSLQKELAQNAGQQGDASENHLERQEMEKQNDGRNLSEQPPIEYPYMEDPCFEFAFKTLTGAIPVEENLSFQDYFKQEADTSQNEHNGHVGQPIFSSVEVASQSAAIETPVPLQQFPSYSTYPASTSLPPGFANTSVPPGFANTSMPPGFANTSVPPGFANTSVPPGFANTSVPPGFANTSQQSGFVPPGFANTSQHSGFGTGWQTTAK</sequence>
<evidence type="ECO:0000256" key="2">
    <source>
        <dbReference type="ARBA" id="ARBA00023015"/>
    </source>
</evidence>
<dbReference type="SUPFAM" id="SSF54171">
    <property type="entry name" value="DNA-binding domain"/>
    <property type="match status" value="5"/>
</dbReference>
<dbReference type="AlphaFoldDB" id="A0A166FB47"/>
<dbReference type="InterPro" id="IPR001739">
    <property type="entry name" value="Methyl_CpG_DNA-bd"/>
</dbReference>